<dbReference type="InterPro" id="IPR036390">
    <property type="entry name" value="WH_DNA-bd_sf"/>
</dbReference>
<evidence type="ECO:0000313" key="9">
    <source>
        <dbReference type="Proteomes" id="UP000288943"/>
    </source>
</evidence>
<dbReference type="GO" id="GO:0003677">
    <property type="term" value="F:DNA binding"/>
    <property type="evidence" value="ECO:0007669"/>
    <property type="project" value="UniProtKB-KW"/>
</dbReference>
<proteinExistence type="predicted"/>
<dbReference type="GO" id="GO:0005829">
    <property type="term" value="C:cytosol"/>
    <property type="evidence" value="ECO:0007669"/>
    <property type="project" value="TreeGrafter"/>
</dbReference>
<feature type="domain" description="Cyclic nucleotide-binding" evidence="5">
    <location>
        <begin position="41"/>
        <end position="127"/>
    </location>
</feature>
<dbReference type="EMBL" id="CP026520">
    <property type="protein sequence ID" value="QAV17074.1"/>
    <property type="molecule type" value="Genomic_DNA"/>
</dbReference>
<dbReference type="InterPro" id="IPR014710">
    <property type="entry name" value="RmlC-like_jellyroll"/>
</dbReference>
<dbReference type="InterPro" id="IPR050397">
    <property type="entry name" value="Env_Response_Regulators"/>
</dbReference>
<dbReference type="KEGG" id="pchi:PC41400_05000"/>
<dbReference type="PROSITE" id="PS50042">
    <property type="entry name" value="CNMP_BINDING_3"/>
    <property type="match status" value="1"/>
</dbReference>
<dbReference type="GO" id="GO:0003700">
    <property type="term" value="F:DNA-binding transcription factor activity"/>
    <property type="evidence" value="ECO:0007669"/>
    <property type="project" value="TreeGrafter"/>
</dbReference>
<name>A0A410WRV5_9BACL</name>
<dbReference type="SMART" id="SM00419">
    <property type="entry name" value="HTH_CRP"/>
    <property type="match status" value="1"/>
</dbReference>
<keyword evidence="4" id="KW-0804">Transcription</keyword>
<dbReference type="SUPFAM" id="SSF51206">
    <property type="entry name" value="cAMP-binding domain-like"/>
    <property type="match status" value="1"/>
</dbReference>
<feature type="domain" description="HTH crp-type" evidence="6">
    <location>
        <begin position="149"/>
        <end position="222"/>
    </location>
</feature>
<evidence type="ECO:0000256" key="3">
    <source>
        <dbReference type="ARBA" id="ARBA00023159"/>
    </source>
</evidence>
<accession>A0A410WRV5</accession>
<dbReference type="SMART" id="SM00100">
    <property type="entry name" value="cNMP"/>
    <property type="match status" value="1"/>
</dbReference>
<evidence type="ECO:0000259" key="5">
    <source>
        <dbReference type="PROSITE" id="PS50042"/>
    </source>
</evidence>
<keyword evidence="2" id="KW-0238">DNA-binding</keyword>
<dbReference type="GeneID" id="95374170"/>
<dbReference type="PROSITE" id="PS51063">
    <property type="entry name" value="HTH_CRP_2"/>
    <property type="match status" value="1"/>
</dbReference>
<dbReference type="PANTHER" id="PTHR24567:SF26">
    <property type="entry name" value="REGULATORY PROTEIN YEIL"/>
    <property type="match status" value="1"/>
</dbReference>
<evidence type="ECO:0000313" key="10">
    <source>
        <dbReference type="Proteomes" id="UP001527202"/>
    </source>
</evidence>
<evidence type="ECO:0000256" key="1">
    <source>
        <dbReference type="ARBA" id="ARBA00023015"/>
    </source>
</evidence>
<organism evidence="8 9">
    <name type="scientific">Paenibacillus chitinolyticus</name>
    <dbReference type="NCBI Taxonomy" id="79263"/>
    <lineage>
        <taxon>Bacteria</taxon>
        <taxon>Bacillati</taxon>
        <taxon>Bacillota</taxon>
        <taxon>Bacilli</taxon>
        <taxon>Bacillales</taxon>
        <taxon>Paenibacillaceae</taxon>
        <taxon>Paenibacillus</taxon>
    </lineage>
</organism>
<dbReference type="Proteomes" id="UP000288943">
    <property type="component" value="Chromosome"/>
</dbReference>
<gene>
    <name evidence="7" type="ORF">M5X16_24235</name>
    <name evidence="8" type="ORF">PC41400_05000</name>
</gene>
<dbReference type="OrthoDB" id="581021at2"/>
<keyword evidence="1" id="KW-0805">Transcription regulation</keyword>
<evidence type="ECO:0000256" key="2">
    <source>
        <dbReference type="ARBA" id="ARBA00023125"/>
    </source>
</evidence>
<dbReference type="PANTHER" id="PTHR24567">
    <property type="entry name" value="CRP FAMILY TRANSCRIPTIONAL REGULATORY PROTEIN"/>
    <property type="match status" value="1"/>
</dbReference>
<evidence type="ECO:0000259" key="6">
    <source>
        <dbReference type="PROSITE" id="PS51063"/>
    </source>
</evidence>
<dbReference type="InterPro" id="IPR012318">
    <property type="entry name" value="HTH_CRP"/>
</dbReference>
<dbReference type="AlphaFoldDB" id="A0A410WRV5"/>
<dbReference type="InterPro" id="IPR000595">
    <property type="entry name" value="cNMP-bd_dom"/>
</dbReference>
<sequence length="232" mass="25962">MTKTESANNSSVTSWLEGLAFQWHPLPQLGQKLVIQKHAFIFFENQPNDFVYLVLNGRIRLYVTSLNGVEKTIAIIGKNGMIGENGIFDNAASYNHSAIAASKATLIKIDRKKLEETLKSNFELTRQVLLWVNLKMRIMSSQLLQLSSYSATQRICHTLLQLVDTYGLKNGEKEFIGIGFTHQELANLVSTSRVTAANTLKNLELTGVISKQNGKYVIEDKARLISLGTHHN</sequence>
<dbReference type="SUPFAM" id="SSF46785">
    <property type="entry name" value="Winged helix' DNA-binding domain"/>
    <property type="match status" value="1"/>
</dbReference>
<evidence type="ECO:0000313" key="8">
    <source>
        <dbReference type="EMBL" id="QAV17074.1"/>
    </source>
</evidence>
<dbReference type="Proteomes" id="UP001527202">
    <property type="component" value="Unassembled WGS sequence"/>
</dbReference>
<reference evidence="7 10" key="2">
    <citation type="submission" date="2022-05" db="EMBL/GenBank/DDBJ databases">
        <title>Genome Sequencing of Bee-Associated Microbes.</title>
        <authorList>
            <person name="Dunlap C."/>
        </authorList>
    </citation>
    <scope>NUCLEOTIDE SEQUENCE [LARGE SCALE GENOMIC DNA]</scope>
    <source>
        <strain evidence="7 10">NRRL B-23120</strain>
    </source>
</reference>
<dbReference type="RefSeq" id="WP_042234047.1">
    <property type="nucleotide sequence ID" value="NZ_CP026520.1"/>
</dbReference>
<evidence type="ECO:0000313" key="7">
    <source>
        <dbReference type="EMBL" id="MCY9598871.1"/>
    </source>
</evidence>
<dbReference type="Pfam" id="PF00027">
    <property type="entry name" value="cNMP_binding"/>
    <property type="match status" value="1"/>
</dbReference>
<evidence type="ECO:0000256" key="4">
    <source>
        <dbReference type="ARBA" id="ARBA00023163"/>
    </source>
</evidence>
<dbReference type="Gene3D" id="2.60.120.10">
    <property type="entry name" value="Jelly Rolls"/>
    <property type="match status" value="1"/>
</dbReference>
<keyword evidence="3" id="KW-0010">Activator</keyword>
<dbReference type="InterPro" id="IPR018490">
    <property type="entry name" value="cNMP-bd_dom_sf"/>
</dbReference>
<dbReference type="CDD" id="cd00038">
    <property type="entry name" value="CAP_ED"/>
    <property type="match status" value="1"/>
</dbReference>
<dbReference type="Pfam" id="PF13545">
    <property type="entry name" value="HTH_Crp_2"/>
    <property type="match status" value="1"/>
</dbReference>
<dbReference type="EMBL" id="JAMDMJ010000035">
    <property type="protein sequence ID" value="MCY9598871.1"/>
    <property type="molecule type" value="Genomic_DNA"/>
</dbReference>
<reference evidence="8 9" key="1">
    <citation type="submission" date="2018-01" db="EMBL/GenBank/DDBJ databases">
        <title>The whole genome sequencing and assembly of Paenibacillus chitinolyticus KCCM 41400 strain.</title>
        <authorList>
            <person name="Kim J.-Y."/>
            <person name="Park M.-K."/>
            <person name="Lee Y.-J."/>
            <person name="Yi H."/>
            <person name="Bahn Y.-S."/>
            <person name="Kim J.F."/>
            <person name="Lee D.-W."/>
        </authorList>
    </citation>
    <scope>NUCLEOTIDE SEQUENCE [LARGE SCALE GENOMIC DNA]</scope>
    <source>
        <strain evidence="8 9">KCCM 41400</strain>
    </source>
</reference>
<keyword evidence="10" id="KW-1185">Reference proteome</keyword>
<protein>
    <submittedName>
        <fullName evidence="8">Crp/Fnr family transcriptional regulator</fullName>
    </submittedName>
</protein>